<keyword evidence="3" id="KW-1133">Transmembrane helix</keyword>
<feature type="coiled-coil region" evidence="1">
    <location>
        <begin position="304"/>
        <end position="364"/>
    </location>
</feature>
<proteinExistence type="predicted"/>
<evidence type="ECO:0000313" key="5">
    <source>
        <dbReference type="Proteomes" id="UP000245783"/>
    </source>
</evidence>
<sequence length="543" mass="57370">MPQAELNTLSSDTGANEGGLKRLEWSKGGLKTRNNSMKACSTRLIEEVFAQLKTRNHPASSTIESGTPSNGVATKGAPPSTTVASKNITPINIHQGVQLSQSGFTAGIVKASKSSSVVKTSTPKEAGKIVHSTMPSNVGSSSKPKDGTPSVRKPSASSVYASPPSAKVTPTDSTIKGGAPSNSVDDSACAESHSNFGHLVKTQTKGKGGNHSKTPQSCSASPSSPTDSTIKGSAPSNSVNDSAKTPQSQIPVAKASNGAVNKAIGTSVQTDDGNGQGQPAKDEAESIDLPQMQVQKDPAANERIDALSKELQDLCQALQRASEAMPRDLATFWQSVDAQLSKVSAKLRREAAEERAERERNNARCFAALKSRIEAAAVQRASCSWWMSICWMLVLPLIVLAALGLVALRSAQGPMFKDWLVALDRLPELAMSHIRPPLPPVTLRAQSKALVMALLGKPPAVPEPVTISSLLSKHCDTFAMIGMRAREGHPGQSRQVIVSKATASSFWSFSQTCLVAKWSEVALRARSAADRVATWVQQLPALF</sequence>
<feature type="compositionally biased region" description="Low complexity" evidence="2">
    <location>
        <begin position="154"/>
        <end position="166"/>
    </location>
</feature>
<evidence type="ECO:0000256" key="3">
    <source>
        <dbReference type="SAM" id="Phobius"/>
    </source>
</evidence>
<keyword evidence="3" id="KW-0472">Membrane</keyword>
<dbReference type="GeneID" id="37036978"/>
<keyword evidence="3" id="KW-0812">Transmembrane</keyword>
<reference evidence="4 5" key="1">
    <citation type="journal article" date="2018" name="Mol. Biol. Evol.">
        <title>Broad Genomic Sampling Reveals a Smut Pathogenic Ancestry of the Fungal Clade Ustilaginomycotina.</title>
        <authorList>
            <person name="Kijpornyongpan T."/>
            <person name="Mondo S.J."/>
            <person name="Barry K."/>
            <person name="Sandor L."/>
            <person name="Lee J."/>
            <person name="Lipzen A."/>
            <person name="Pangilinan J."/>
            <person name="LaButti K."/>
            <person name="Hainaut M."/>
            <person name="Henrissat B."/>
            <person name="Grigoriev I.V."/>
            <person name="Spatafora J.W."/>
            <person name="Aime M.C."/>
        </authorList>
    </citation>
    <scope>NUCLEOTIDE SEQUENCE [LARGE SCALE GENOMIC DNA]</scope>
    <source>
        <strain evidence="4 5">MCA 4658</strain>
    </source>
</reference>
<feature type="compositionally biased region" description="Low complexity" evidence="2">
    <location>
        <begin position="212"/>
        <end position="229"/>
    </location>
</feature>
<keyword evidence="1" id="KW-0175">Coiled coil</keyword>
<dbReference type="InParanoid" id="A0A316W4Z8"/>
<gene>
    <name evidence="4" type="ORF">IE81DRAFT_328524</name>
</gene>
<feature type="region of interest" description="Disordered" evidence="2">
    <location>
        <begin position="1"/>
        <end position="34"/>
    </location>
</feature>
<feature type="compositionally biased region" description="Polar residues" evidence="2">
    <location>
        <begin position="230"/>
        <end position="250"/>
    </location>
</feature>
<dbReference type="AlphaFoldDB" id="A0A316W4Z8"/>
<feature type="compositionally biased region" description="Polar residues" evidence="2">
    <location>
        <begin position="57"/>
        <end position="72"/>
    </location>
</feature>
<evidence type="ECO:0000256" key="2">
    <source>
        <dbReference type="SAM" id="MobiDB-lite"/>
    </source>
</evidence>
<evidence type="ECO:0000313" key="4">
    <source>
        <dbReference type="EMBL" id="PWN44644.1"/>
    </source>
</evidence>
<dbReference type="Proteomes" id="UP000245783">
    <property type="component" value="Unassembled WGS sequence"/>
</dbReference>
<evidence type="ECO:0000256" key="1">
    <source>
        <dbReference type="SAM" id="Coils"/>
    </source>
</evidence>
<accession>A0A316W4Z8</accession>
<keyword evidence="5" id="KW-1185">Reference proteome</keyword>
<dbReference type="RefSeq" id="XP_025371804.1">
    <property type="nucleotide sequence ID" value="XM_025515108.1"/>
</dbReference>
<protein>
    <submittedName>
        <fullName evidence="4">Uncharacterized protein</fullName>
    </submittedName>
</protein>
<organism evidence="4 5">
    <name type="scientific">Ceraceosorus guamensis</name>
    <dbReference type="NCBI Taxonomy" id="1522189"/>
    <lineage>
        <taxon>Eukaryota</taxon>
        <taxon>Fungi</taxon>
        <taxon>Dikarya</taxon>
        <taxon>Basidiomycota</taxon>
        <taxon>Ustilaginomycotina</taxon>
        <taxon>Exobasidiomycetes</taxon>
        <taxon>Ceraceosorales</taxon>
        <taxon>Ceraceosoraceae</taxon>
        <taxon>Ceraceosorus</taxon>
    </lineage>
</organism>
<feature type="compositionally biased region" description="Low complexity" evidence="2">
    <location>
        <begin position="112"/>
        <end position="121"/>
    </location>
</feature>
<feature type="region of interest" description="Disordered" evidence="2">
    <location>
        <begin position="54"/>
        <end position="81"/>
    </location>
</feature>
<feature type="region of interest" description="Disordered" evidence="2">
    <location>
        <begin position="111"/>
        <end position="289"/>
    </location>
</feature>
<feature type="transmembrane region" description="Helical" evidence="3">
    <location>
        <begin position="385"/>
        <end position="408"/>
    </location>
</feature>
<name>A0A316W4Z8_9BASI</name>
<dbReference type="OrthoDB" id="3420223at2759"/>
<feature type="compositionally biased region" description="Polar residues" evidence="2">
    <location>
        <begin position="168"/>
        <end position="185"/>
    </location>
</feature>
<feature type="compositionally biased region" description="Polar residues" evidence="2">
    <location>
        <begin position="264"/>
        <end position="273"/>
    </location>
</feature>
<dbReference type="EMBL" id="KZ819359">
    <property type="protein sequence ID" value="PWN44644.1"/>
    <property type="molecule type" value="Genomic_DNA"/>
</dbReference>
<feature type="compositionally biased region" description="Polar residues" evidence="2">
    <location>
        <begin position="133"/>
        <end position="142"/>
    </location>
</feature>
<feature type="compositionally biased region" description="Polar residues" evidence="2">
    <location>
        <begin position="1"/>
        <end position="14"/>
    </location>
</feature>